<name>A0A9J6P0D1_9CLOT</name>
<dbReference type="PANTHER" id="PTHR43615:SF1">
    <property type="entry name" value="PPDK_N DOMAIN-CONTAINING PROTEIN"/>
    <property type="match status" value="1"/>
</dbReference>
<dbReference type="PANTHER" id="PTHR43615">
    <property type="entry name" value="PHOSPHOENOLPYRUVATE SYNTHASE-RELATED"/>
    <property type="match status" value="1"/>
</dbReference>
<comment type="caution">
    <text evidence="3">The sequence shown here is derived from an EMBL/GenBank/DDBJ whole genome shotgun (WGS) entry which is preliminary data.</text>
</comment>
<protein>
    <recommendedName>
        <fullName evidence="5">Phosphoenolpyruvate synthase</fullName>
    </recommendedName>
</protein>
<dbReference type="InterPro" id="IPR013815">
    <property type="entry name" value="ATP_grasp_subdomain_1"/>
</dbReference>
<evidence type="ECO:0000313" key="4">
    <source>
        <dbReference type="Proteomes" id="UP001056429"/>
    </source>
</evidence>
<evidence type="ECO:0000259" key="2">
    <source>
        <dbReference type="Pfam" id="PF01326"/>
    </source>
</evidence>
<dbReference type="Pfam" id="PF01326">
    <property type="entry name" value="PPDK_N"/>
    <property type="match status" value="1"/>
</dbReference>
<evidence type="ECO:0000259" key="1">
    <source>
        <dbReference type="Pfam" id="PF00391"/>
    </source>
</evidence>
<dbReference type="InterPro" id="IPR051549">
    <property type="entry name" value="PEP_Utilizing_Enz"/>
</dbReference>
<dbReference type="GO" id="GO:0005524">
    <property type="term" value="F:ATP binding"/>
    <property type="evidence" value="ECO:0007669"/>
    <property type="project" value="InterPro"/>
</dbReference>
<dbReference type="AlphaFoldDB" id="A0A9J6P0D1"/>
<feature type="domain" description="Pyruvate phosphate dikinase AMP/ATP-binding" evidence="2">
    <location>
        <begin position="18"/>
        <end position="306"/>
    </location>
</feature>
<dbReference type="InterPro" id="IPR002192">
    <property type="entry name" value="PPDK_AMP/ATP-bd"/>
</dbReference>
<dbReference type="InterPro" id="IPR008279">
    <property type="entry name" value="PEP-util_enz_mobile_dom"/>
</dbReference>
<dbReference type="EMBL" id="JAGSOJ010000001">
    <property type="protein sequence ID" value="MCM1988880.1"/>
    <property type="molecule type" value="Genomic_DNA"/>
</dbReference>
<dbReference type="RefSeq" id="WP_250857744.1">
    <property type="nucleotide sequence ID" value="NZ_JAGSOJ010000001.1"/>
</dbReference>
<dbReference type="GO" id="GO:0016301">
    <property type="term" value="F:kinase activity"/>
    <property type="evidence" value="ECO:0007669"/>
    <property type="project" value="InterPro"/>
</dbReference>
<reference evidence="3" key="2">
    <citation type="submission" date="2021-04" db="EMBL/GenBank/DDBJ databases">
        <authorList>
            <person name="Dong X."/>
        </authorList>
    </citation>
    <scope>NUCLEOTIDE SEQUENCE</scope>
    <source>
        <strain evidence="3">ZWT</strain>
    </source>
</reference>
<feature type="domain" description="PEP-utilising enzyme mobile" evidence="1">
    <location>
        <begin position="780"/>
        <end position="850"/>
    </location>
</feature>
<evidence type="ECO:0000313" key="3">
    <source>
        <dbReference type="EMBL" id="MCM1988880.1"/>
    </source>
</evidence>
<dbReference type="SUPFAM" id="SSF52009">
    <property type="entry name" value="Phosphohistidine domain"/>
    <property type="match status" value="1"/>
</dbReference>
<accession>A0A9J6P0D1</accession>
<dbReference type="Proteomes" id="UP001056429">
    <property type="component" value="Unassembled WGS sequence"/>
</dbReference>
<sequence>MNNKIYHFDTAENFILSQVGGKGKALIETSKAGFPVPEGFVLAVEFFKPWLKDIKSSDEWGKLLLDTKKEDCDLVKKKAEALTFTEEQDKAIKEALKEFRKGTIFAVRSSSPEEDLEGTSFAGMYETYLGITSKMLEKSVAAAFSSCFDFRVMEYKKQNRINLENTCIAVVIQKQIASDVSGVGFSLNPSNNCYDEVMINASFGLGESIVSGIVTPDTYVVDTIDNKIIEKKIGEKENALWLKEDGGTIEKKIDNPKEQALNNKEILELTALIKKCEDHYGKPMDTEWAFEQEKLYLLQSRPITTYVPLFPELMTKKGEKKKIYADMMIMTQGFSESMSVLGMELWAKMIYVIKNGLLTPEIDGLVPALHGRQYINISAMLKSWGKGATNKYLKEADENINKIFKDINILEYKLDKKTETLKGSKRAMIGMVFKILPSATKAKFSSYEDVIKDYNNLAEEVFSRLRELKMDRDFHKMVDSTMEDVYSIMNNFGIIMAGMGAFSSIKKMFKGKGLDNQVVALGMDLDGNPTSEMGHMLFKLASFDEFQNTKSVEEFLQKVQERSYSKEFMELYDEYIRKFGARGFMEIDVASKRVYEDPSLLYEKLVNININDSQITKVKEKRLEAYNKLLKVAKENGFEKKFKRQAEVYQATFGYREHPKYVIVMIFSKLHEILLEFGERLVKEDKLDEKYHIFDLHIKEITAAQKGENIDLRASRDKNLEPYKKVQNVKNWPLVINSRGKIFKPKINAEKGDLVGSAIAPGVTRGRAKVLKTPYEKPLNPGEILVTRATEPSWTPIFINAAGVIMEIGGPLQHGGIIAREYGIPCVSGMMGIMDIVKDGDMLEVDGNNGIVKIIKE</sequence>
<reference evidence="3" key="1">
    <citation type="journal article" date="2021" name="mSystems">
        <title>Bacteria and Archaea Synergistically Convert Glycine Betaine to Biogenic Methane in the Formosa Cold Seep of the South China Sea.</title>
        <authorList>
            <person name="Li L."/>
            <person name="Zhang W."/>
            <person name="Zhang S."/>
            <person name="Song L."/>
            <person name="Sun Q."/>
            <person name="Zhang H."/>
            <person name="Xiang H."/>
            <person name="Dong X."/>
        </authorList>
    </citation>
    <scope>NUCLEOTIDE SEQUENCE</scope>
    <source>
        <strain evidence="3">ZWT</strain>
    </source>
</reference>
<dbReference type="Gene3D" id="3.50.30.10">
    <property type="entry name" value="Phosphohistidine domain"/>
    <property type="match status" value="1"/>
</dbReference>
<gene>
    <name evidence="3" type="ORF">KDK92_03935</name>
</gene>
<organism evidence="3 4">
    <name type="scientific">Oceanirhabdus seepicola</name>
    <dbReference type="NCBI Taxonomy" id="2828781"/>
    <lineage>
        <taxon>Bacteria</taxon>
        <taxon>Bacillati</taxon>
        <taxon>Bacillota</taxon>
        <taxon>Clostridia</taxon>
        <taxon>Eubacteriales</taxon>
        <taxon>Clostridiaceae</taxon>
        <taxon>Oceanirhabdus</taxon>
    </lineage>
</organism>
<dbReference type="SUPFAM" id="SSF56059">
    <property type="entry name" value="Glutathione synthetase ATP-binding domain-like"/>
    <property type="match status" value="1"/>
</dbReference>
<dbReference type="Pfam" id="PF00391">
    <property type="entry name" value="PEP-utilizers"/>
    <property type="match status" value="1"/>
</dbReference>
<proteinExistence type="predicted"/>
<evidence type="ECO:0008006" key="5">
    <source>
        <dbReference type="Google" id="ProtNLM"/>
    </source>
</evidence>
<dbReference type="Gene3D" id="3.30.470.20">
    <property type="entry name" value="ATP-grasp fold, B domain"/>
    <property type="match status" value="1"/>
</dbReference>
<dbReference type="InterPro" id="IPR036637">
    <property type="entry name" value="Phosphohistidine_dom_sf"/>
</dbReference>
<dbReference type="Gene3D" id="3.30.1490.20">
    <property type="entry name" value="ATP-grasp fold, A domain"/>
    <property type="match status" value="1"/>
</dbReference>
<keyword evidence="4" id="KW-1185">Reference proteome</keyword>